<keyword evidence="3" id="KW-0804">Transcription</keyword>
<evidence type="ECO:0000313" key="8">
    <source>
        <dbReference type="Proteomes" id="UP000289323"/>
    </source>
</evidence>
<evidence type="ECO:0000256" key="5">
    <source>
        <dbReference type="SAM" id="MobiDB-lite"/>
    </source>
</evidence>
<dbReference type="Pfam" id="PF00505">
    <property type="entry name" value="HMG_box"/>
    <property type="match status" value="1"/>
</dbReference>
<keyword evidence="2 4" id="KW-0238">DNA-binding</keyword>
<dbReference type="GO" id="GO:0005634">
    <property type="term" value="C:nucleus"/>
    <property type="evidence" value="ECO:0007669"/>
    <property type="project" value="UniProtKB-UniRule"/>
</dbReference>
<dbReference type="PANTHER" id="PTHR10270">
    <property type="entry name" value="SOX TRANSCRIPTION FACTOR"/>
    <property type="match status" value="1"/>
</dbReference>
<organism evidence="7 8">
    <name type="scientific">Thermothielavioides terrestris</name>
    <dbReference type="NCBI Taxonomy" id="2587410"/>
    <lineage>
        <taxon>Eukaryota</taxon>
        <taxon>Fungi</taxon>
        <taxon>Dikarya</taxon>
        <taxon>Ascomycota</taxon>
        <taxon>Pezizomycotina</taxon>
        <taxon>Sordariomycetes</taxon>
        <taxon>Sordariomycetidae</taxon>
        <taxon>Sordariales</taxon>
        <taxon>Chaetomiaceae</taxon>
        <taxon>Thermothielavioides</taxon>
    </lineage>
</organism>
<dbReference type="FunFam" id="1.10.30.10:FF:000041">
    <property type="entry name" value="HMG box family protein"/>
    <property type="match status" value="1"/>
</dbReference>
<dbReference type="GO" id="GO:0030154">
    <property type="term" value="P:cell differentiation"/>
    <property type="evidence" value="ECO:0007669"/>
    <property type="project" value="TreeGrafter"/>
</dbReference>
<keyword evidence="4" id="KW-0539">Nucleus</keyword>
<dbReference type="InterPro" id="IPR036910">
    <property type="entry name" value="HMG_box_dom_sf"/>
</dbReference>
<dbReference type="Gene3D" id="1.10.30.10">
    <property type="entry name" value="High mobility group box domain"/>
    <property type="match status" value="1"/>
</dbReference>
<dbReference type="PANTHER" id="PTHR10270:SF161">
    <property type="entry name" value="SEX-DETERMINING REGION Y PROTEIN"/>
    <property type="match status" value="1"/>
</dbReference>
<sequence>MATQPLDPAMAKLLGQKYWNHFAIQLGHWNHLKVIIMDEEDFRLMPLPVKVEVAREMGKFLDEDVMFARDADNASVWILGPKKVMRPSITIVDNIPIWDPKKKHVPPPEIKIPRPPNAYILYRKDKHNQVKAENPNLHNNEISVIIGAMWKGESPEVRAKYHQKALQIKAQLMSLHPNYRYAPRKSSEIRRRAPRRVVPFGRPRPFQHNAHRSPEENNMMAGLVPTSEITRRIPGAQQFLPPVETPGWTPYHLVPASMVSTETTPAEATEAEEAPADGDADVNGNQNFTAAVGGFIDDWDIDAQLADIFADI</sequence>
<evidence type="ECO:0000256" key="1">
    <source>
        <dbReference type="ARBA" id="ARBA00023015"/>
    </source>
</evidence>
<keyword evidence="1" id="KW-0805">Transcription regulation</keyword>
<feature type="region of interest" description="Disordered" evidence="5">
    <location>
        <begin position="261"/>
        <end position="282"/>
    </location>
</feature>
<evidence type="ECO:0000259" key="6">
    <source>
        <dbReference type="PROSITE" id="PS50118"/>
    </source>
</evidence>
<feature type="domain" description="HMG box" evidence="6">
    <location>
        <begin position="112"/>
        <end position="180"/>
    </location>
</feature>
<feature type="compositionally biased region" description="Acidic residues" evidence="5">
    <location>
        <begin position="269"/>
        <end position="280"/>
    </location>
</feature>
<dbReference type="EMBL" id="OUUZ01000001">
    <property type="protein sequence ID" value="SPQ19732.1"/>
    <property type="molecule type" value="Genomic_DNA"/>
</dbReference>
<dbReference type="GO" id="GO:0001228">
    <property type="term" value="F:DNA-binding transcription activator activity, RNA polymerase II-specific"/>
    <property type="evidence" value="ECO:0007669"/>
    <property type="project" value="TreeGrafter"/>
</dbReference>
<evidence type="ECO:0000256" key="2">
    <source>
        <dbReference type="ARBA" id="ARBA00023125"/>
    </source>
</evidence>
<evidence type="ECO:0000256" key="4">
    <source>
        <dbReference type="PROSITE-ProRule" id="PRU00267"/>
    </source>
</evidence>
<dbReference type="InterPro" id="IPR009071">
    <property type="entry name" value="HMG_box_dom"/>
</dbReference>
<dbReference type="AlphaFoldDB" id="A0A3S4EV29"/>
<name>A0A3S4EV29_9PEZI</name>
<dbReference type="CDD" id="cd01389">
    <property type="entry name" value="HMG-box_ROX1-like"/>
    <property type="match status" value="1"/>
</dbReference>
<evidence type="ECO:0000256" key="3">
    <source>
        <dbReference type="ARBA" id="ARBA00023163"/>
    </source>
</evidence>
<feature type="DNA-binding region" description="HMG box" evidence="4">
    <location>
        <begin position="112"/>
        <end position="180"/>
    </location>
</feature>
<evidence type="ECO:0000313" key="7">
    <source>
        <dbReference type="EMBL" id="SPQ19732.1"/>
    </source>
</evidence>
<dbReference type="SMART" id="SM00398">
    <property type="entry name" value="HMG"/>
    <property type="match status" value="1"/>
</dbReference>
<dbReference type="InterPro" id="IPR050140">
    <property type="entry name" value="SRY-related_HMG-box_TF-like"/>
</dbReference>
<accession>A0A3S4EV29</accession>
<dbReference type="SUPFAM" id="SSF47095">
    <property type="entry name" value="HMG-box"/>
    <property type="match status" value="1"/>
</dbReference>
<proteinExistence type="predicted"/>
<protein>
    <submittedName>
        <fullName evidence="7">Ffa8be09-dbc6-4133-8fed-5999793a66c9</fullName>
    </submittedName>
</protein>
<dbReference type="GO" id="GO:0000978">
    <property type="term" value="F:RNA polymerase II cis-regulatory region sequence-specific DNA binding"/>
    <property type="evidence" value="ECO:0007669"/>
    <property type="project" value="TreeGrafter"/>
</dbReference>
<dbReference type="Proteomes" id="UP000289323">
    <property type="component" value="Unassembled WGS sequence"/>
</dbReference>
<dbReference type="PROSITE" id="PS50118">
    <property type="entry name" value="HMG_BOX_2"/>
    <property type="match status" value="1"/>
</dbReference>
<gene>
    <name evidence="7" type="ORF">TT172_LOCUS2151</name>
</gene>
<reference evidence="7 8" key="1">
    <citation type="submission" date="2018-04" db="EMBL/GenBank/DDBJ databases">
        <authorList>
            <person name="Huttner S."/>
            <person name="Dainat J."/>
        </authorList>
    </citation>
    <scope>NUCLEOTIDE SEQUENCE [LARGE SCALE GENOMIC DNA]</scope>
</reference>